<dbReference type="EMBL" id="CAJOAZ010002477">
    <property type="protein sequence ID" value="CAF3932597.1"/>
    <property type="molecule type" value="Genomic_DNA"/>
</dbReference>
<organism evidence="2 5">
    <name type="scientific">Adineta steineri</name>
    <dbReference type="NCBI Taxonomy" id="433720"/>
    <lineage>
        <taxon>Eukaryota</taxon>
        <taxon>Metazoa</taxon>
        <taxon>Spiralia</taxon>
        <taxon>Gnathifera</taxon>
        <taxon>Rotifera</taxon>
        <taxon>Eurotatoria</taxon>
        <taxon>Bdelloidea</taxon>
        <taxon>Adinetida</taxon>
        <taxon>Adinetidae</taxon>
        <taxon>Adineta</taxon>
    </lineage>
</organism>
<dbReference type="PROSITE" id="PS50297">
    <property type="entry name" value="ANK_REP_REGION"/>
    <property type="match status" value="1"/>
</dbReference>
<sequence length="334" mass="39430">MNRSTPLHIASYNGHNEIVLLLLKAGASRTIRNWPYNLTAYEEARTQSTKNLFRMNLDDNEQDRIFSTAVYIEWMTTSQNPHKKRNYLREKLNQLQIYRYYDIYDKLVEHMYAYINTLTLSNHIKQILKQYFTQMKETRDPVYIIKVYTSTTGFHKYYNEYIAQHGIDFFDPFSVDMAVDYAIIKSVMKTIAIIMYDQSFSKYRYYGKTYRGMLLTEENLYKYIVHSKIMNKSFLSTSKSKEIAEAFSGCEQESLLRKTPDKQAIHISVLCTYIIKNPETSLNIETISERISDEKEVLILPFSIFEVKSVQRSSTNTVQIELEEVPDELLDNYN</sequence>
<dbReference type="OrthoDB" id="539213at2759"/>
<dbReference type="EMBL" id="CAJNON010000021">
    <property type="protein sequence ID" value="CAF0799587.1"/>
    <property type="molecule type" value="Genomic_DNA"/>
</dbReference>
<evidence type="ECO:0000256" key="1">
    <source>
        <dbReference type="PROSITE-ProRule" id="PRU00023"/>
    </source>
</evidence>
<dbReference type="PROSITE" id="PS51996">
    <property type="entry name" value="TR_MART"/>
    <property type="match status" value="1"/>
</dbReference>
<dbReference type="Gene3D" id="3.90.176.10">
    <property type="entry name" value="Toxin ADP-ribosyltransferase, Chain A, domain 1"/>
    <property type="match status" value="1"/>
</dbReference>
<feature type="repeat" description="ANK" evidence="1">
    <location>
        <begin position="2"/>
        <end position="34"/>
    </location>
</feature>
<dbReference type="Gene3D" id="1.25.40.20">
    <property type="entry name" value="Ankyrin repeat-containing domain"/>
    <property type="match status" value="1"/>
</dbReference>
<proteinExistence type="predicted"/>
<protein>
    <recommendedName>
        <fullName evidence="6">NAD(+)--protein-arginine ADP-ribosyltransferase</fullName>
    </recommendedName>
</protein>
<comment type="caution">
    <text evidence="2">The sequence shown here is derived from an EMBL/GenBank/DDBJ whole genome shotgun (WGS) entry which is preliminary data.</text>
</comment>
<accession>A0A813SL24</accession>
<dbReference type="PROSITE" id="PS50088">
    <property type="entry name" value="ANK_REPEAT"/>
    <property type="match status" value="1"/>
</dbReference>
<dbReference type="AlphaFoldDB" id="A0A813SL24"/>
<dbReference type="SMART" id="SM00248">
    <property type="entry name" value="ANK"/>
    <property type="match status" value="1"/>
</dbReference>
<name>A0A813SL24_9BILA</name>
<evidence type="ECO:0008006" key="6">
    <source>
        <dbReference type="Google" id="ProtNLM"/>
    </source>
</evidence>
<dbReference type="InterPro" id="IPR002110">
    <property type="entry name" value="Ankyrin_rpt"/>
</dbReference>
<dbReference type="SUPFAM" id="SSF56399">
    <property type="entry name" value="ADP-ribosylation"/>
    <property type="match status" value="1"/>
</dbReference>
<dbReference type="SUPFAM" id="SSF48403">
    <property type="entry name" value="Ankyrin repeat"/>
    <property type="match status" value="1"/>
</dbReference>
<gene>
    <name evidence="2" type="ORF">JYZ213_LOCUS5090</name>
    <name evidence="4" type="ORF">OXD698_LOCUS25662</name>
    <name evidence="3" type="ORF">VCS650_LOCUS3942</name>
</gene>
<dbReference type="InterPro" id="IPR036770">
    <property type="entry name" value="Ankyrin_rpt-contain_sf"/>
</dbReference>
<evidence type="ECO:0000313" key="2">
    <source>
        <dbReference type="EMBL" id="CAF0797859.1"/>
    </source>
</evidence>
<dbReference type="Proteomes" id="UP000663845">
    <property type="component" value="Unassembled WGS sequence"/>
</dbReference>
<dbReference type="Proteomes" id="UP000663891">
    <property type="component" value="Unassembled WGS sequence"/>
</dbReference>
<reference evidence="2" key="1">
    <citation type="submission" date="2021-02" db="EMBL/GenBank/DDBJ databases">
        <authorList>
            <person name="Nowell W R."/>
        </authorList>
    </citation>
    <scope>NUCLEOTIDE SEQUENCE</scope>
</reference>
<keyword evidence="1" id="KW-0040">ANK repeat</keyword>
<evidence type="ECO:0000313" key="3">
    <source>
        <dbReference type="EMBL" id="CAF0799587.1"/>
    </source>
</evidence>
<dbReference type="EMBL" id="CAJNOG010000029">
    <property type="protein sequence ID" value="CAF0797859.1"/>
    <property type="molecule type" value="Genomic_DNA"/>
</dbReference>
<evidence type="ECO:0000313" key="4">
    <source>
        <dbReference type="EMBL" id="CAF3932597.1"/>
    </source>
</evidence>
<dbReference type="Pfam" id="PF00023">
    <property type="entry name" value="Ank"/>
    <property type="match status" value="1"/>
</dbReference>
<evidence type="ECO:0000313" key="5">
    <source>
        <dbReference type="Proteomes" id="UP000663845"/>
    </source>
</evidence>
<dbReference type="Proteomes" id="UP000663844">
    <property type="component" value="Unassembled WGS sequence"/>
</dbReference>